<dbReference type="NCBIfam" id="TIGR02603">
    <property type="entry name" value="CxxCH_TIGR02603"/>
    <property type="match status" value="1"/>
</dbReference>
<dbReference type="PANTHER" id="PTHR33546">
    <property type="entry name" value="LARGE, MULTIFUNCTIONAL SECRETED PROTEIN-RELATED"/>
    <property type="match status" value="1"/>
</dbReference>
<dbReference type="Pfam" id="PF06283">
    <property type="entry name" value="ThuA"/>
    <property type="match status" value="1"/>
</dbReference>
<evidence type="ECO:0000256" key="4">
    <source>
        <dbReference type="PROSITE-ProRule" id="PRU00433"/>
    </source>
</evidence>
<evidence type="ECO:0000313" key="7">
    <source>
        <dbReference type="EMBL" id="PQJ27737.1"/>
    </source>
</evidence>
<dbReference type="InterPro" id="IPR029062">
    <property type="entry name" value="Class_I_gatase-like"/>
</dbReference>
<keyword evidence="8" id="KW-1185">Reference proteome</keyword>
<proteinExistence type="predicted"/>
<dbReference type="InterPro" id="IPR013427">
    <property type="entry name" value="Haem-bd_dom_put"/>
</dbReference>
<evidence type="ECO:0000259" key="6">
    <source>
        <dbReference type="PROSITE" id="PS51007"/>
    </source>
</evidence>
<keyword evidence="3 4" id="KW-0408">Iron</keyword>
<dbReference type="AlphaFoldDB" id="A0A2S7TZQ8"/>
<evidence type="ECO:0000256" key="3">
    <source>
        <dbReference type="ARBA" id="ARBA00023004"/>
    </source>
</evidence>
<dbReference type="OrthoDB" id="186156at2"/>
<dbReference type="Gene3D" id="1.10.760.10">
    <property type="entry name" value="Cytochrome c-like domain"/>
    <property type="match status" value="1"/>
</dbReference>
<dbReference type="SUPFAM" id="SSF46626">
    <property type="entry name" value="Cytochrome c"/>
    <property type="match status" value="1"/>
</dbReference>
<dbReference type="GO" id="GO:0009055">
    <property type="term" value="F:electron transfer activity"/>
    <property type="evidence" value="ECO:0007669"/>
    <property type="project" value="InterPro"/>
</dbReference>
<evidence type="ECO:0000313" key="8">
    <source>
        <dbReference type="Proteomes" id="UP000239907"/>
    </source>
</evidence>
<evidence type="ECO:0000256" key="1">
    <source>
        <dbReference type="ARBA" id="ARBA00022617"/>
    </source>
</evidence>
<evidence type="ECO:0000256" key="2">
    <source>
        <dbReference type="ARBA" id="ARBA00022723"/>
    </source>
</evidence>
<dbReference type="PANTHER" id="PTHR33546:SF1">
    <property type="entry name" value="LARGE, MULTIFUNCTIONAL SECRETED PROTEIN"/>
    <property type="match status" value="1"/>
</dbReference>
<dbReference type="Proteomes" id="UP000239907">
    <property type="component" value="Unassembled WGS sequence"/>
</dbReference>
<reference evidence="7 8" key="1">
    <citation type="submission" date="2016-12" db="EMBL/GenBank/DDBJ databases">
        <title>Study of bacterial adaptation to deep sea.</title>
        <authorList>
            <person name="Song J."/>
            <person name="Yoshizawa S."/>
            <person name="Kogure K."/>
        </authorList>
    </citation>
    <scope>NUCLEOTIDE SEQUENCE [LARGE SCALE GENOMIC DNA]</scope>
    <source>
        <strain evidence="7 8">SAORIC-165</strain>
    </source>
</reference>
<feature type="region of interest" description="Disordered" evidence="5">
    <location>
        <begin position="271"/>
        <end position="304"/>
    </location>
</feature>
<comment type="caution">
    <text evidence="7">The sequence shown here is derived from an EMBL/GenBank/DDBJ whole genome shotgun (WGS) entry which is preliminary data.</text>
</comment>
<dbReference type="Gene3D" id="3.40.50.880">
    <property type="match status" value="1"/>
</dbReference>
<keyword evidence="1 4" id="KW-0349">Heme</keyword>
<dbReference type="PROSITE" id="PS51007">
    <property type="entry name" value="CYTC"/>
    <property type="match status" value="1"/>
</dbReference>
<dbReference type="InterPro" id="IPR009056">
    <property type="entry name" value="Cyt_c-like_dom"/>
</dbReference>
<dbReference type="SUPFAM" id="SSF52317">
    <property type="entry name" value="Class I glutamine amidotransferase-like"/>
    <property type="match status" value="1"/>
</dbReference>
<dbReference type="InterPro" id="IPR029010">
    <property type="entry name" value="ThuA-like"/>
</dbReference>
<dbReference type="InterPro" id="IPR036909">
    <property type="entry name" value="Cyt_c-like_dom_sf"/>
</dbReference>
<name>A0A2S7TZQ8_9BACT</name>
<dbReference type="RefSeq" id="WP_105042225.1">
    <property type="nucleotide sequence ID" value="NZ_MQWA01000001.1"/>
</dbReference>
<dbReference type="EMBL" id="MQWA01000001">
    <property type="protein sequence ID" value="PQJ27737.1"/>
    <property type="molecule type" value="Genomic_DNA"/>
</dbReference>
<feature type="compositionally biased region" description="Basic and acidic residues" evidence="5">
    <location>
        <begin position="279"/>
        <end position="292"/>
    </location>
</feature>
<keyword evidence="2 4" id="KW-0479">Metal-binding</keyword>
<protein>
    <recommendedName>
        <fullName evidence="6">Cytochrome c domain-containing protein</fullName>
    </recommendedName>
</protein>
<dbReference type="GO" id="GO:0020037">
    <property type="term" value="F:heme binding"/>
    <property type="evidence" value="ECO:0007669"/>
    <property type="project" value="InterPro"/>
</dbReference>
<sequence length="676" mass="74389">MKTCFFIISIFFVAIAFAQEKKAKVVFISGKPSHGPGAHEHRAGNILLAKRLNEANLGIEAIVLPENGYPKDPKVLEDAATVVIFCTGHKGHLLNPHLKEFDALMKNGTGLVMIHWATEALTGRPGKKFSEWMGGFCDLNWSVNPHWKPNFKNFPDHPISNGLKPFSVDDEWYYHMRFVAGLKGVTPVLSDLPPPETLKRRDGARSGNPDVRRAVANGESQHVGWAYQRPDGKGRGFGFTGGHYHVSWRNDMFRKVVLNAILWTAHVDVPKAGVPSKTPTDEELKQNLDDKGKRKKPAPQVKKLDSRPPLETLVNAIDSSGNPETQKALISGIILGLKGQRNVKPPKGWSALSAKFVNSDDAQLKKLAKQLSQVFGDESATLQAIATLKDKAADLGDRRSALASLLIQRRKELPAILKTLLDEEPLRIEAIRGFSAFEIPNAGAILLGRYPDFEPAAQRAIIETLATRKKYAESLFQALEAKTISKDAIPVYAIRSLGKLLGRKFTKTYGVLKFDEDKEALIAEYLRIARAGELAKASASKGRGVYQKACMACHKMYGEGGIVGPDLTGSNRGDLNYLLLNIIDPSGDIPDAYKMVTVTTNNGQVLTGSVTKEDDQRLVLSMVGQKTTVAKSDIKSRETSNVSMMPEGLLKTLTPNEVLNLFKYMQTQEQVALPKR</sequence>
<accession>A0A2S7TZQ8</accession>
<gene>
    <name evidence="7" type="ORF">BSZ32_03955</name>
</gene>
<organism evidence="7 8">
    <name type="scientific">Rubritalea profundi</name>
    <dbReference type="NCBI Taxonomy" id="1658618"/>
    <lineage>
        <taxon>Bacteria</taxon>
        <taxon>Pseudomonadati</taxon>
        <taxon>Verrucomicrobiota</taxon>
        <taxon>Verrucomicrobiia</taxon>
        <taxon>Verrucomicrobiales</taxon>
        <taxon>Rubritaleaceae</taxon>
        <taxon>Rubritalea</taxon>
    </lineage>
</organism>
<evidence type="ECO:0000256" key="5">
    <source>
        <dbReference type="SAM" id="MobiDB-lite"/>
    </source>
</evidence>
<feature type="domain" description="Cytochrome c" evidence="6">
    <location>
        <begin position="537"/>
        <end position="669"/>
    </location>
</feature>
<dbReference type="GO" id="GO:0046872">
    <property type="term" value="F:metal ion binding"/>
    <property type="evidence" value="ECO:0007669"/>
    <property type="project" value="UniProtKB-KW"/>
</dbReference>